<proteinExistence type="predicted"/>
<comment type="caution">
    <text evidence="1">The sequence shown here is derived from an EMBL/GenBank/DDBJ whole genome shotgun (WGS) entry which is preliminary data.</text>
</comment>
<accession>A0AA41Z3I2</accession>
<dbReference type="AlphaFoldDB" id="A0AA41Z3I2"/>
<gene>
    <name evidence="1" type="ORF">M8523_29755</name>
</gene>
<sequence length="98" mass="10828">MTKQADYQKHADMKTGALLLAAGKAAYGDLWRRRLPSRLGVSPSYIQHVIDGSRPMSPKLRAAFLDFLTTEGDRILIEANAAVQTLASIRLAMGWSRL</sequence>
<protein>
    <submittedName>
        <fullName evidence="1">Uncharacterized protein</fullName>
    </submittedName>
</protein>
<organism evidence="1 2">
    <name type="scientific">Lichenifustis flavocetrariae</name>
    <dbReference type="NCBI Taxonomy" id="2949735"/>
    <lineage>
        <taxon>Bacteria</taxon>
        <taxon>Pseudomonadati</taxon>
        <taxon>Pseudomonadota</taxon>
        <taxon>Alphaproteobacteria</taxon>
        <taxon>Hyphomicrobiales</taxon>
        <taxon>Lichenihabitantaceae</taxon>
        <taxon>Lichenifustis</taxon>
    </lineage>
</organism>
<reference evidence="1" key="1">
    <citation type="submission" date="2022-05" db="EMBL/GenBank/DDBJ databases">
        <authorList>
            <person name="Pankratov T."/>
        </authorList>
    </citation>
    <scope>NUCLEOTIDE SEQUENCE</scope>
    <source>
        <strain evidence="1">BP6-180914</strain>
    </source>
</reference>
<evidence type="ECO:0000313" key="1">
    <source>
        <dbReference type="EMBL" id="MCW6512120.1"/>
    </source>
</evidence>
<keyword evidence="2" id="KW-1185">Reference proteome</keyword>
<dbReference type="RefSeq" id="WP_282588497.1">
    <property type="nucleotide sequence ID" value="NZ_JAMOIM010000040.1"/>
</dbReference>
<dbReference type="EMBL" id="JAMOIM010000040">
    <property type="protein sequence ID" value="MCW6512120.1"/>
    <property type="molecule type" value="Genomic_DNA"/>
</dbReference>
<evidence type="ECO:0000313" key="2">
    <source>
        <dbReference type="Proteomes" id="UP001165667"/>
    </source>
</evidence>
<name>A0AA41Z3I2_9HYPH</name>
<dbReference type="Proteomes" id="UP001165667">
    <property type="component" value="Unassembled WGS sequence"/>
</dbReference>